<evidence type="ECO:0000313" key="10">
    <source>
        <dbReference type="Proteomes" id="UP000245884"/>
    </source>
</evidence>
<dbReference type="Pfam" id="PF02934">
    <property type="entry name" value="GatB_N"/>
    <property type="match status" value="1"/>
</dbReference>
<dbReference type="GO" id="GO:0050567">
    <property type="term" value="F:glutaminyl-tRNA synthase (glutamine-hydrolyzing) activity"/>
    <property type="evidence" value="ECO:0007669"/>
    <property type="project" value="UniProtKB-UniRule"/>
</dbReference>
<organism evidence="9 10">
    <name type="scientific">Jaminaea rosea</name>
    <dbReference type="NCBI Taxonomy" id="1569628"/>
    <lineage>
        <taxon>Eukaryota</taxon>
        <taxon>Fungi</taxon>
        <taxon>Dikarya</taxon>
        <taxon>Basidiomycota</taxon>
        <taxon>Ustilaginomycotina</taxon>
        <taxon>Exobasidiomycetes</taxon>
        <taxon>Microstromatales</taxon>
        <taxon>Microstromatales incertae sedis</taxon>
        <taxon>Jaminaea</taxon>
    </lineage>
</organism>
<dbReference type="NCBIfam" id="NF004012">
    <property type="entry name" value="PRK05477.1-2"/>
    <property type="match status" value="1"/>
</dbReference>
<dbReference type="Gene3D" id="1.10.10.410">
    <property type="match status" value="1"/>
</dbReference>
<evidence type="ECO:0000256" key="7">
    <source>
        <dbReference type="HAMAP-Rule" id="MF_03147"/>
    </source>
</evidence>
<keyword evidence="7" id="KW-0496">Mitochondrion</keyword>
<dbReference type="GO" id="GO:0005524">
    <property type="term" value="F:ATP binding"/>
    <property type="evidence" value="ECO:0007669"/>
    <property type="project" value="UniProtKB-KW"/>
</dbReference>
<dbReference type="GO" id="GO:0005739">
    <property type="term" value="C:mitochondrion"/>
    <property type="evidence" value="ECO:0007669"/>
    <property type="project" value="UniProtKB-SubCell"/>
</dbReference>
<dbReference type="SMART" id="SM00845">
    <property type="entry name" value="GatB_Yqey"/>
    <property type="match status" value="1"/>
</dbReference>
<dbReference type="STRING" id="1569628.A0A316UHP3"/>
<dbReference type="GO" id="GO:0032543">
    <property type="term" value="P:mitochondrial translation"/>
    <property type="evidence" value="ECO:0007669"/>
    <property type="project" value="UniProtKB-UniRule"/>
</dbReference>
<dbReference type="InterPro" id="IPR017959">
    <property type="entry name" value="Asn/Gln-tRNA_amidoTrfase_suB/E"/>
</dbReference>
<reference evidence="9 10" key="1">
    <citation type="journal article" date="2018" name="Mol. Biol. Evol.">
        <title>Broad Genomic Sampling Reveals a Smut Pathogenic Ancestry of the Fungal Clade Ustilaginomycotina.</title>
        <authorList>
            <person name="Kijpornyongpan T."/>
            <person name="Mondo S.J."/>
            <person name="Barry K."/>
            <person name="Sandor L."/>
            <person name="Lee J."/>
            <person name="Lipzen A."/>
            <person name="Pangilinan J."/>
            <person name="LaButti K."/>
            <person name="Hainaut M."/>
            <person name="Henrissat B."/>
            <person name="Grigoriev I.V."/>
            <person name="Spatafora J.W."/>
            <person name="Aime M.C."/>
        </authorList>
    </citation>
    <scope>NUCLEOTIDE SEQUENCE [LARGE SCALE GENOMIC DNA]</scope>
    <source>
        <strain evidence="9 10">MCA 5214</strain>
    </source>
</reference>
<proteinExistence type="inferred from homology"/>
<keyword evidence="4 7" id="KW-0067">ATP-binding</keyword>
<comment type="subunit">
    <text evidence="7">Subunit of the heterotrimeric GatCAB amidotransferase (AdT) complex, composed of A, B and C subunits.</text>
</comment>
<dbReference type="EC" id="6.3.5.-" evidence="7"/>
<dbReference type="OrthoDB" id="1722066at2759"/>
<dbReference type="RefSeq" id="XP_025359036.1">
    <property type="nucleotide sequence ID" value="XM_025508684.1"/>
</dbReference>
<dbReference type="InterPro" id="IPR003789">
    <property type="entry name" value="Asn/Gln_tRNA_amidoTrase-B-like"/>
</dbReference>
<dbReference type="GeneID" id="37030507"/>
<dbReference type="GO" id="GO:0070681">
    <property type="term" value="P:glutaminyl-tRNAGln biosynthesis via transamidation"/>
    <property type="evidence" value="ECO:0007669"/>
    <property type="project" value="UniProtKB-UniRule"/>
</dbReference>
<evidence type="ECO:0000256" key="4">
    <source>
        <dbReference type="ARBA" id="ARBA00022840"/>
    </source>
</evidence>
<dbReference type="InterPro" id="IPR018027">
    <property type="entry name" value="Asn/Gln_amidotransferase"/>
</dbReference>
<dbReference type="SUPFAM" id="SSF89095">
    <property type="entry name" value="GatB/YqeY motif"/>
    <property type="match status" value="2"/>
</dbReference>
<dbReference type="InterPro" id="IPR004413">
    <property type="entry name" value="GatB"/>
</dbReference>
<feature type="domain" description="Asn/Gln amidotransferase" evidence="8">
    <location>
        <begin position="400"/>
        <end position="579"/>
    </location>
</feature>
<comment type="similarity">
    <text evidence="1 7">Belongs to the GatB/GatE family. GatB subfamily.</text>
</comment>
<dbReference type="NCBIfam" id="TIGR00133">
    <property type="entry name" value="gatB"/>
    <property type="match status" value="1"/>
</dbReference>
<dbReference type="InterPro" id="IPR017958">
    <property type="entry name" value="Gln-tRNA_amidoTrfase_suB_CS"/>
</dbReference>
<accession>A0A316UHP3</accession>
<evidence type="ECO:0000256" key="6">
    <source>
        <dbReference type="ARBA" id="ARBA00047913"/>
    </source>
</evidence>
<dbReference type="PANTHER" id="PTHR11659">
    <property type="entry name" value="GLUTAMYL-TRNA GLN AMIDOTRANSFERASE SUBUNIT B MITOCHONDRIAL AND PROKARYOTIC PET112-RELATED"/>
    <property type="match status" value="1"/>
</dbReference>
<keyword evidence="10" id="KW-1185">Reference proteome</keyword>
<comment type="subcellular location">
    <subcellularLocation>
        <location evidence="7">Mitochondrion</location>
    </subcellularLocation>
</comment>
<comment type="catalytic activity">
    <reaction evidence="6 7">
        <text>L-glutamyl-tRNA(Gln) + L-glutamine + ATP + H2O = L-glutaminyl-tRNA(Gln) + L-glutamate + ADP + phosphate + H(+)</text>
        <dbReference type="Rhea" id="RHEA:17521"/>
        <dbReference type="Rhea" id="RHEA-COMP:9681"/>
        <dbReference type="Rhea" id="RHEA-COMP:9684"/>
        <dbReference type="ChEBI" id="CHEBI:15377"/>
        <dbReference type="ChEBI" id="CHEBI:15378"/>
        <dbReference type="ChEBI" id="CHEBI:29985"/>
        <dbReference type="ChEBI" id="CHEBI:30616"/>
        <dbReference type="ChEBI" id="CHEBI:43474"/>
        <dbReference type="ChEBI" id="CHEBI:58359"/>
        <dbReference type="ChEBI" id="CHEBI:78520"/>
        <dbReference type="ChEBI" id="CHEBI:78521"/>
        <dbReference type="ChEBI" id="CHEBI:456216"/>
    </reaction>
</comment>
<keyword evidence="3 7" id="KW-0547">Nucleotide-binding</keyword>
<dbReference type="PROSITE" id="PS01234">
    <property type="entry name" value="GATB"/>
    <property type="match status" value="1"/>
</dbReference>
<dbReference type="EMBL" id="KZ819681">
    <property type="protein sequence ID" value="PWN24424.1"/>
    <property type="molecule type" value="Genomic_DNA"/>
</dbReference>
<evidence type="ECO:0000256" key="2">
    <source>
        <dbReference type="ARBA" id="ARBA00022598"/>
    </source>
</evidence>
<dbReference type="SUPFAM" id="SSF55931">
    <property type="entry name" value="Glutamine synthetase/guanido kinase"/>
    <property type="match status" value="1"/>
</dbReference>
<comment type="function">
    <text evidence="7">Allows the formation of correctly charged Gln-tRNA(Gln) through the transamidation of misacylated Glu-tRNA(Gln) in the mitochondria. The reaction takes place in the presence of glutamine and ATP through an activated gamma-phospho-Glu-tRNA(Gln).</text>
</comment>
<sequence>MVVAIAMAIAGPSQQRPCATLLRVSSAPHRPSSSSSWSLPPDWESCIGIETHAQLLSPTKLFSPTRTSSSPFTPPNTLINPFDLSHPGTLPSLVQPPTLAAAIRAALFLNCQVQAESRFDRKHYFYTDLPAGYQITQKWAPFAKGGWIDLPAEEGQDDVRVEIEQVQLEQDTAKSTHSTSIEVSDVSQAHIDLNRSNLGLIEIVSGPQLRSATQAGAYVRKLQELLRRCVASDGNMETGSMRCDVNVSIRPRGSREWGTRCEVKNVNGVRFIQKAVRSEIKRQFELLHASSDGEVRQETRGFDERTGQTFFLRSKEDAPDYRYMPDANLPPLVLGRGKVEEVRKGLPEHPDAQKSRLVGKGWRIPERDVGVLMRVGLEGATLVQEKKEAWAFDRPGVAVEYLEAVLASSSSSVKLPPSLVAKWIVHEVLKALNSLPEQEGQSRSAPAPARLRELLELVEGKEVTTHNARAILGKLVEMENDAGKRKSQESVREMAAAAGFISPASAALSTSPASTTTSSSPDDALHELCTRVIASLPDEAAKVRAGKVKVVQRMVGEVMKMSKGQADAKRAREVLLEMCEQAGQ</sequence>
<name>A0A316UHP3_9BASI</name>
<dbReference type="InterPro" id="IPR014746">
    <property type="entry name" value="Gln_synth/guanido_kin_cat_dom"/>
</dbReference>
<evidence type="ECO:0000256" key="3">
    <source>
        <dbReference type="ARBA" id="ARBA00022741"/>
    </source>
</evidence>
<dbReference type="Proteomes" id="UP000245884">
    <property type="component" value="Unassembled WGS sequence"/>
</dbReference>
<keyword evidence="2 7" id="KW-0436">Ligase</keyword>
<evidence type="ECO:0000313" key="9">
    <source>
        <dbReference type="EMBL" id="PWN24424.1"/>
    </source>
</evidence>
<gene>
    <name evidence="9" type="ORF">BDZ90DRAFT_265871</name>
</gene>
<dbReference type="Pfam" id="PF02637">
    <property type="entry name" value="GatB_Yqey"/>
    <property type="match status" value="1"/>
</dbReference>
<evidence type="ECO:0000259" key="8">
    <source>
        <dbReference type="SMART" id="SM00845"/>
    </source>
</evidence>
<dbReference type="AlphaFoldDB" id="A0A316UHP3"/>
<dbReference type="InterPro" id="IPR023168">
    <property type="entry name" value="GatB_Yqey_C_2"/>
</dbReference>
<dbReference type="PANTHER" id="PTHR11659:SF0">
    <property type="entry name" value="GLUTAMYL-TRNA(GLN) AMIDOTRANSFERASE SUBUNIT B, MITOCHONDRIAL"/>
    <property type="match status" value="1"/>
</dbReference>
<evidence type="ECO:0000256" key="1">
    <source>
        <dbReference type="ARBA" id="ARBA00005306"/>
    </source>
</evidence>
<keyword evidence="5 7" id="KW-0648">Protein biosynthesis</keyword>
<dbReference type="GO" id="GO:0030956">
    <property type="term" value="C:glutamyl-tRNA(Gln) amidotransferase complex"/>
    <property type="evidence" value="ECO:0007669"/>
    <property type="project" value="UniProtKB-UniRule"/>
</dbReference>
<dbReference type="HAMAP" id="MF_00121">
    <property type="entry name" value="GatB"/>
    <property type="match status" value="1"/>
</dbReference>
<dbReference type="InterPro" id="IPR006075">
    <property type="entry name" value="Asn/Gln-tRNA_Trfase_suB/E_cat"/>
</dbReference>
<protein>
    <recommendedName>
        <fullName evidence="7">Glutamyl-tRNA(Gln) amidotransferase subunit B, mitochondrial</fullName>
        <shortName evidence="7">Glu-AdT subunit B</shortName>
        <ecNumber evidence="7">6.3.5.-</ecNumber>
    </recommendedName>
</protein>
<evidence type="ECO:0000256" key="5">
    <source>
        <dbReference type="ARBA" id="ARBA00022917"/>
    </source>
</evidence>